<evidence type="ECO:0000313" key="1">
    <source>
        <dbReference type="EMBL" id="CAD7425267.1"/>
    </source>
</evidence>
<dbReference type="InterPro" id="IPR052083">
    <property type="entry name" value="Aminoacylase-1_M20A"/>
</dbReference>
<dbReference type="AlphaFoldDB" id="A0A7R9HK41"/>
<organism evidence="1">
    <name type="scientific">Timema monikensis</name>
    <dbReference type="NCBI Taxonomy" id="170555"/>
    <lineage>
        <taxon>Eukaryota</taxon>
        <taxon>Metazoa</taxon>
        <taxon>Ecdysozoa</taxon>
        <taxon>Arthropoda</taxon>
        <taxon>Hexapoda</taxon>
        <taxon>Insecta</taxon>
        <taxon>Pterygota</taxon>
        <taxon>Neoptera</taxon>
        <taxon>Polyneoptera</taxon>
        <taxon>Phasmatodea</taxon>
        <taxon>Timematodea</taxon>
        <taxon>Timematoidea</taxon>
        <taxon>Timematidae</taxon>
        <taxon>Timema</taxon>
    </lineage>
</organism>
<evidence type="ECO:0008006" key="2">
    <source>
        <dbReference type="Google" id="ProtNLM"/>
    </source>
</evidence>
<name>A0A7R9HK41_9NEOP</name>
<proteinExistence type="predicted"/>
<dbReference type="EMBL" id="OB792914">
    <property type="protein sequence ID" value="CAD7425267.1"/>
    <property type="molecule type" value="Genomic_DNA"/>
</dbReference>
<sequence length="214" mass="24140">MSTEKLSEAENEAIANFREYLRIPSVHPNINYDECVSFLRRQASTLGLPIQVYHVVEGKPIVVITWRGSEPALPAILLNSHMDVFPTSNIHYIFGVYNCPSMTGREDGYRLQGTSPTNEQVLFRPQGQAYWGIPNSVIDTIEHVGHDLRWQREPFAAEMDEEGNIFARGTQDTKAVGIQYMEAVRWIRAAGLTLRRTVHIAFTPGESTPPLCLL</sequence>
<dbReference type="Pfam" id="PF01546">
    <property type="entry name" value="Peptidase_M20"/>
    <property type="match status" value="1"/>
</dbReference>
<reference evidence="1" key="1">
    <citation type="submission" date="2020-11" db="EMBL/GenBank/DDBJ databases">
        <authorList>
            <person name="Tran Van P."/>
        </authorList>
    </citation>
    <scope>NUCLEOTIDE SEQUENCE</scope>
</reference>
<dbReference type="PANTHER" id="PTHR45892">
    <property type="entry name" value="AMINOACYLASE-1"/>
    <property type="match status" value="1"/>
</dbReference>
<protein>
    <recommendedName>
        <fullName evidence="2">Aminoacylase</fullName>
    </recommendedName>
</protein>
<dbReference type="SUPFAM" id="SSF53187">
    <property type="entry name" value="Zn-dependent exopeptidases"/>
    <property type="match status" value="1"/>
</dbReference>
<gene>
    <name evidence="1" type="ORF">TMSB3V08_LOCUS2183</name>
</gene>
<accession>A0A7R9HK41</accession>
<dbReference type="PANTHER" id="PTHR45892:SF1">
    <property type="entry name" value="AMINOACYLASE-1"/>
    <property type="match status" value="1"/>
</dbReference>
<dbReference type="Gene3D" id="3.40.630.10">
    <property type="entry name" value="Zn peptidases"/>
    <property type="match status" value="1"/>
</dbReference>
<dbReference type="InterPro" id="IPR002933">
    <property type="entry name" value="Peptidase_M20"/>
</dbReference>
<dbReference type="GO" id="GO:0004046">
    <property type="term" value="F:aminoacylase activity"/>
    <property type="evidence" value="ECO:0007669"/>
    <property type="project" value="TreeGrafter"/>
</dbReference>